<proteinExistence type="predicted"/>
<dbReference type="Proteomes" id="UP000532311">
    <property type="component" value="Unassembled WGS sequence"/>
</dbReference>
<feature type="region of interest" description="Disordered" evidence="2">
    <location>
        <begin position="1"/>
        <end position="41"/>
    </location>
</feature>
<feature type="compositionally biased region" description="Polar residues" evidence="2">
    <location>
        <begin position="182"/>
        <end position="191"/>
    </location>
</feature>
<gene>
    <name evidence="3" type="ORF">FGLOB1_13711</name>
</gene>
<reference evidence="3 4" key="1">
    <citation type="submission" date="2020-05" db="EMBL/GenBank/DDBJ databases">
        <title>Identification and distribution of gene clusters putatively required for synthesis of sphingolipid metabolism inhibitors in phylogenetically diverse species of the filamentous fungus Fusarium.</title>
        <authorList>
            <person name="Kim H.-S."/>
            <person name="Busman M."/>
            <person name="Brown D.W."/>
            <person name="Divon H."/>
            <person name="Uhlig S."/>
            <person name="Proctor R.H."/>
        </authorList>
    </citation>
    <scope>NUCLEOTIDE SEQUENCE [LARGE SCALE GENOMIC DNA]</scope>
    <source>
        <strain evidence="3 4">NRRL 26131</strain>
    </source>
</reference>
<dbReference type="EMBL" id="JAAQPF010000890">
    <property type="protein sequence ID" value="KAF5696185.1"/>
    <property type="molecule type" value="Genomic_DNA"/>
</dbReference>
<comment type="caution">
    <text evidence="3">The sequence shown here is derived from an EMBL/GenBank/DDBJ whole genome shotgun (WGS) entry which is preliminary data.</text>
</comment>
<evidence type="ECO:0000313" key="4">
    <source>
        <dbReference type="Proteomes" id="UP000532311"/>
    </source>
</evidence>
<evidence type="ECO:0000256" key="1">
    <source>
        <dbReference type="SAM" id="Coils"/>
    </source>
</evidence>
<protein>
    <submittedName>
        <fullName evidence="3">Uncharacterized protein</fullName>
    </submittedName>
</protein>
<organism evidence="3 4">
    <name type="scientific">Fusarium globosum</name>
    <dbReference type="NCBI Taxonomy" id="78864"/>
    <lineage>
        <taxon>Eukaryota</taxon>
        <taxon>Fungi</taxon>
        <taxon>Dikarya</taxon>
        <taxon>Ascomycota</taxon>
        <taxon>Pezizomycotina</taxon>
        <taxon>Sordariomycetes</taxon>
        <taxon>Hypocreomycetidae</taxon>
        <taxon>Hypocreales</taxon>
        <taxon>Nectriaceae</taxon>
        <taxon>Fusarium</taxon>
        <taxon>Fusarium fujikuroi species complex</taxon>
    </lineage>
</organism>
<name>A0A8H5XLR4_9HYPO</name>
<feature type="coiled-coil region" evidence="1">
    <location>
        <begin position="349"/>
        <end position="379"/>
    </location>
</feature>
<sequence>MSDKAEEPPHSITAQPPKNTKTKKSKASNSVLGKDEPSDYHKLQAQNCEELDRLCGKKGWHVEDIISQKSHPKALEALISSVKSAKSCGIDTKDFLGPDGYFRQQWGKKKQRKVTELRDVIKEAQKLMLEELDGSIQGTADQPDGTAFAKVTADLEVENGPKTNPQSPGDGADALHQDDNGTRPSSSSPTVEGSPRPRKKQKYVDLRATTPPDDDTECRRLIYYQEPALKIITRLENVKMLNDDTVSYVSRILGLVHNGDRAEILSPVRFWPDEDKVPEKANFVPQPNQNTFIPLHHRHDSHWTLCLLKLEEEVLSVYFCDSLKDKSRKDKVEELFKSWNREAYPEYQLSFHEKSTKDLERVRKELEEAENSLVIETTKREGANQALEMISNTSAVEQVDLSLADDGVAAVDELGSPERQAKQHFEVFWSGLAKTQQDTITKDKEASRLCFEQAYLNAKSGVQNLTKEKDCLLSKVKRWEKFCQIFEALSFLGHPAHDGH</sequence>
<feature type="region of interest" description="Disordered" evidence="2">
    <location>
        <begin position="158"/>
        <end position="212"/>
    </location>
</feature>
<evidence type="ECO:0000313" key="3">
    <source>
        <dbReference type="EMBL" id="KAF5696185.1"/>
    </source>
</evidence>
<accession>A0A8H5XLR4</accession>
<dbReference type="AlphaFoldDB" id="A0A8H5XLR4"/>
<evidence type="ECO:0000256" key="2">
    <source>
        <dbReference type="SAM" id="MobiDB-lite"/>
    </source>
</evidence>
<keyword evidence="4" id="KW-1185">Reference proteome</keyword>
<keyword evidence="1" id="KW-0175">Coiled coil</keyword>